<feature type="transmembrane region" description="Helical" evidence="2">
    <location>
        <begin position="153"/>
        <end position="171"/>
    </location>
</feature>
<evidence type="ECO:0000256" key="2">
    <source>
        <dbReference type="SAM" id="Phobius"/>
    </source>
</evidence>
<accession>A0A927IF49</accession>
<sequence length="179" mass="19359">MGSVEQIRSEYGELQQQIAGYCEEIEDLEQGELEFNRVYDQLVRSTRQLVAAHSGLPAKLAEPGRHLSERIVRWSWRSQAALGAALAVVTAVPAAWSPSAWWLLLIIPHTAAALAGSRIRVPADGHRELRAAAIALHPVCALVVAIVTGLVSAWWILAAAVGWLVVGGLTMDDKAGNKR</sequence>
<comment type="caution">
    <text evidence="3">The sequence shown here is derived from an EMBL/GenBank/DDBJ whole genome shotgun (WGS) entry which is preliminary data.</text>
</comment>
<keyword evidence="2" id="KW-1133">Transmembrane helix</keyword>
<dbReference type="AlphaFoldDB" id="A0A927IF49"/>
<reference evidence="3" key="1">
    <citation type="submission" date="2020-09" db="EMBL/GenBank/DDBJ databases">
        <title>Secondary metabolite and genome analysis of marine Streptomyces chumphonensis KK1-2T.</title>
        <authorList>
            <person name="Phongsopitanun W."/>
            <person name="Kanchanasin P."/>
            <person name="Pittayakhajonwut P."/>
            <person name="Suwanborirux K."/>
            <person name="Tanasupawat S."/>
        </authorList>
    </citation>
    <scope>NUCLEOTIDE SEQUENCE</scope>
    <source>
        <strain evidence="3">KK1-2</strain>
    </source>
</reference>
<feature type="transmembrane region" description="Helical" evidence="2">
    <location>
        <begin position="100"/>
        <end position="117"/>
    </location>
</feature>
<keyword evidence="2" id="KW-0472">Membrane</keyword>
<feature type="transmembrane region" description="Helical" evidence="2">
    <location>
        <begin position="74"/>
        <end position="94"/>
    </location>
</feature>
<dbReference type="RefSeq" id="WP_191212158.1">
    <property type="nucleotide sequence ID" value="NZ_BAABKL010000005.1"/>
</dbReference>
<keyword evidence="1" id="KW-0175">Coiled coil</keyword>
<proteinExistence type="predicted"/>
<evidence type="ECO:0000313" key="3">
    <source>
        <dbReference type="EMBL" id="MBD3934862.1"/>
    </source>
</evidence>
<evidence type="ECO:0000256" key="1">
    <source>
        <dbReference type="SAM" id="Coils"/>
    </source>
</evidence>
<organism evidence="3 4">
    <name type="scientific">Streptomyces chumphonensis</name>
    <dbReference type="NCBI Taxonomy" id="1214925"/>
    <lineage>
        <taxon>Bacteria</taxon>
        <taxon>Bacillati</taxon>
        <taxon>Actinomycetota</taxon>
        <taxon>Actinomycetes</taxon>
        <taxon>Kitasatosporales</taxon>
        <taxon>Streptomycetaceae</taxon>
        <taxon>Streptomyces</taxon>
    </lineage>
</organism>
<keyword evidence="2" id="KW-0812">Transmembrane</keyword>
<evidence type="ECO:0000313" key="4">
    <source>
        <dbReference type="Proteomes" id="UP000632289"/>
    </source>
</evidence>
<protein>
    <submittedName>
        <fullName evidence="3">Uncharacterized protein</fullName>
    </submittedName>
</protein>
<name>A0A927IF49_9ACTN</name>
<dbReference type="EMBL" id="JACXYU010000021">
    <property type="protein sequence ID" value="MBD3934862.1"/>
    <property type="molecule type" value="Genomic_DNA"/>
</dbReference>
<dbReference type="Proteomes" id="UP000632289">
    <property type="component" value="Unassembled WGS sequence"/>
</dbReference>
<keyword evidence="4" id="KW-1185">Reference proteome</keyword>
<gene>
    <name evidence="3" type="ORF">IF129_25285</name>
</gene>
<feature type="coiled-coil region" evidence="1">
    <location>
        <begin position="4"/>
        <end position="31"/>
    </location>
</feature>